<dbReference type="PANTHER" id="PTHR45953:SF1">
    <property type="entry name" value="IDURONATE 2-SULFATASE"/>
    <property type="match status" value="1"/>
</dbReference>
<dbReference type="InterPro" id="IPR024607">
    <property type="entry name" value="Sulfatase_CS"/>
</dbReference>
<dbReference type="PROSITE" id="PS00523">
    <property type="entry name" value="SULFATASE_1"/>
    <property type="match status" value="1"/>
</dbReference>
<evidence type="ECO:0000259" key="8">
    <source>
        <dbReference type="Pfam" id="PF00884"/>
    </source>
</evidence>
<dbReference type="AlphaFoldDB" id="A0A7M2X682"/>
<gene>
    <name evidence="9" type="ORF">IPV69_06155</name>
</gene>
<sequence>MILCLATAPATAGEKPNVLFIAVDDLRPELGCFAAPVVKTPNIDRLAKSGMVFNRAYCQQAVCSPSRSSLLTGARPDTTRVWDLSTHFRKAMPDVVTLPQFFKVNGYVTQSIGKIFHHGIDDTASWSVPSTFPKAPHGAERAPVDPSAEAGASKRGPAFRATAGDDNSLHDGELADMAVAALPLLKKSPSRFFLAVGFIRPHLPFISPQKYWDLYDPQAIPLAPNPFPSHGAPSYAIVPGGELRSYGGVPVGRQLPDDYARQLKHGYLAAVSYVDAQIGRVIDALEREGLRENTIIVLWGDHGWKLGEHGAWAKHSNVENDTRVPLLICAPGMASNGKRSDALVELVDVYPTLADLAGLPLPNHLEGTSLKPLLEGRQIEWKSAAFSQYPRKVGKQNLMGYSMRTDRYRLTRWVNRDDHTKVASVELYDHSKDPLENENIAEDPTSEEILTTLTAQWTAGWRGAAPKAVLPPKTR</sequence>
<keyword evidence="4" id="KW-0732">Signal</keyword>
<dbReference type="GO" id="GO:0046872">
    <property type="term" value="F:metal ion binding"/>
    <property type="evidence" value="ECO:0007669"/>
    <property type="project" value="UniProtKB-KW"/>
</dbReference>
<dbReference type="GO" id="GO:0005737">
    <property type="term" value="C:cytoplasm"/>
    <property type="evidence" value="ECO:0007669"/>
    <property type="project" value="TreeGrafter"/>
</dbReference>
<keyword evidence="10" id="KW-1185">Reference proteome</keyword>
<evidence type="ECO:0000256" key="1">
    <source>
        <dbReference type="ARBA" id="ARBA00001913"/>
    </source>
</evidence>
<evidence type="ECO:0000313" key="9">
    <source>
        <dbReference type="EMBL" id="QOV92350.1"/>
    </source>
</evidence>
<evidence type="ECO:0000256" key="3">
    <source>
        <dbReference type="ARBA" id="ARBA00022723"/>
    </source>
</evidence>
<reference evidence="9 10" key="1">
    <citation type="submission" date="2020-10" db="EMBL/GenBank/DDBJ databases">
        <title>Wide distribution of Phycisphaera-like planctomycetes from WD2101 soil group in peatlands and genome analysis of the first cultivated representative.</title>
        <authorList>
            <person name="Dedysh S.N."/>
            <person name="Beletsky A.V."/>
            <person name="Ivanova A."/>
            <person name="Kulichevskaya I.S."/>
            <person name="Suzina N.E."/>
            <person name="Philippov D.A."/>
            <person name="Rakitin A.L."/>
            <person name="Mardanov A.V."/>
            <person name="Ravin N.V."/>
        </authorList>
    </citation>
    <scope>NUCLEOTIDE SEQUENCE [LARGE SCALE GENOMIC DNA]</scope>
    <source>
        <strain evidence="9 10">M1803</strain>
    </source>
</reference>
<evidence type="ECO:0000313" key="10">
    <source>
        <dbReference type="Proteomes" id="UP000593765"/>
    </source>
</evidence>
<feature type="domain" description="Sulfatase N-terminal" evidence="8">
    <location>
        <begin position="16"/>
        <end position="358"/>
    </location>
</feature>
<dbReference type="Gene3D" id="3.40.720.10">
    <property type="entry name" value="Alkaline Phosphatase, subunit A"/>
    <property type="match status" value="1"/>
</dbReference>
<dbReference type="InterPro" id="IPR000917">
    <property type="entry name" value="Sulfatase_N"/>
</dbReference>
<keyword evidence="5" id="KW-0378">Hydrolase</keyword>
<dbReference type="Proteomes" id="UP000593765">
    <property type="component" value="Chromosome"/>
</dbReference>
<dbReference type="PANTHER" id="PTHR45953">
    <property type="entry name" value="IDURONATE 2-SULFATASE"/>
    <property type="match status" value="1"/>
</dbReference>
<proteinExistence type="inferred from homology"/>
<dbReference type="KEGG" id="hbs:IPV69_06155"/>
<dbReference type="InterPro" id="IPR017850">
    <property type="entry name" value="Alkaline_phosphatase_core_sf"/>
</dbReference>
<evidence type="ECO:0000256" key="4">
    <source>
        <dbReference type="ARBA" id="ARBA00022729"/>
    </source>
</evidence>
<dbReference type="InterPro" id="IPR035874">
    <property type="entry name" value="IDS"/>
</dbReference>
<dbReference type="EMBL" id="CP063458">
    <property type="protein sequence ID" value="QOV92350.1"/>
    <property type="molecule type" value="Genomic_DNA"/>
</dbReference>
<dbReference type="GO" id="GO:0004423">
    <property type="term" value="F:iduronate-2-sulfatase activity"/>
    <property type="evidence" value="ECO:0007669"/>
    <property type="project" value="InterPro"/>
</dbReference>
<dbReference type="PROSITE" id="PS00149">
    <property type="entry name" value="SULFATASE_2"/>
    <property type="match status" value="1"/>
</dbReference>
<evidence type="ECO:0000256" key="6">
    <source>
        <dbReference type="ARBA" id="ARBA00022837"/>
    </source>
</evidence>
<organism evidence="9 10">
    <name type="scientific">Humisphaera borealis</name>
    <dbReference type="NCBI Taxonomy" id="2807512"/>
    <lineage>
        <taxon>Bacteria</taxon>
        <taxon>Pseudomonadati</taxon>
        <taxon>Planctomycetota</taxon>
        <taxon>Phycisphaerae</taxon>
        <taxon>Tepidisphaerales</taxon>
        <taxon>Tepidisphaeraceae</taxon>
        <taxon>Humisphaera</taxon>
    </lineage>
</organism>
<accession>A0A7M2X682</accession>
<feature type="region of interest" description="Disordered" evidence="7">
    <location>
        <begin position="131"/>
        <end position="166"/>
    </location>
</feature>
<dbReference type="SUPFAM" id="SSF53649">
    <property type="entry name" value="Alkaline phosphatase-like"/>
    <property type="match status" value="1"/>
</dbReference>
<name>A0A7M2X682_9BACT</name>
<keyword evidence="6" id="KW-0106">Calcium</keyword>
<dbReference type="Pfam" id="PF00884">
    <property type="entry name" value="Sulfatase"/>
    <property type="match status" value="1"/>
</dbReference>
<evidence type="ECO:0000256" key="7">
    <source>
        <dbReference type="SAM" id="MobiDB-lite"/>
    </source>
</evidence>
<dbReference type="CDD" id="cd16030">
    <property type="entry name" value="iduronate-2-sulfatase"/>
    <property type="match status" value="1"/>
</dbReference>
<comment type="cofactor">
    <cofactor evidence="1">
        <name>Ca(2+)</name>
        <dbReference type="ChEBI" id="CHEBI:29108"/>
    </cofactor>
</comment>
<comment type="similarity">
    <text evidence="2">Belongs to the sulfatase family.</text>
</comment>
<evidence type="ECO:0000256" key="5">
    <source>
        <dbReference type="ARBA" id="ARBA00022801"/>
    </source>
</evidence>
<protein>
    <submittedName>
        <fullName evidence="9">Sulfatase</fullName>
    </submittedName>
</protein>
<keyword evidence="3" id="KW-0479">Metal-binding</keyword>
<evidence type="ECO:0000256" key="2">
    <source>
        <dbReference type="ARBA" id="ARBA00008779"/>
    </source>
</evidence>